<dbReference type="EMBL" id="FUWS01000004">
    <property type="protein sequence ID" value="SJZ94137.1"/>
    <property type="molecule type" value="Genomic_DNA"/>
</dbReference>
<gene>
    <name evidence="3" type="ORF">SAMN02745673_01960</name>
</gene>
<dbReference type="SUPFAM" id="SSF48264">
    <property type="entry name" value="Cytochrome P450"/>
    <property type="match status" value="1"/>
</dbReference>
<dbReference type="InterPro" id="IPR002397">
    <property type="entry name" value="Cyt_P450_B"/>
</dbReference>
<dbReference type="PROSITE" id="PS00086">
    <property type="entry name" value="CYTOCHROME_P450"/>
    <property type="match status" value="1"/>
</dbReference>
<sequence length="424" mass="46800">MPRPDPQHTPGRNSPWEWLRRLHGPLAPVEIAPGVRVWLTLTYEATAQALCSPTLSNDPRHWEEFHSGRVGEAGLLPLTAPRDNALTSDGETHRRRRAPLVDGLAKLTARGMGQEITAITDRLIDSFIERGHADLIGEFATRLPILVLSRAYGLSDGNGLRLAELASRFWDCDPATADPAAAELEAFFAELTARARRWPGEDLASWMITHPSRLSETEIRHGLMSYIAAGNDLTAHLIANTLVELLADPAPERGPVLSHVDVGRAVRRACRVRPPLRVWPARYAIQDTDIAGVRIGAGEGVAIGFEPAHEDPALAHHVEDAEHTLLTWGAGTHTCPARSLAWEITEQGVTAVLRRLREPRLALRVEELRPRPGPLLNAFDALPVRFVPGRPASATRALGPGRPARPRPRRRGKGRAWLTRWWCH</sequence>
<dbReference type="GO" id="GO:0005506">
    <property type="term" value="F:iron ion binding"/>
    <property type="evidence" value="ECO:0007669"/>
    <property type="project" value="InterPro"/>
</dbReference>
<dbReference type="GO" id="GO:0016705">
    <property type="term" value="F:oxidoreductase activity, acting on paired donors, with incorporation or reduction of molecular oxygen"/>
    <property type="evidence" value="ECO:0007669"/>
    <property type="project" value="InterPro"/>
</dbReference>
<evidence type="ECO:0000313" key="4">
    <source>
        <dbReference type="Proteomes" id="UP000190637"/>
    </source>
</evidence>
<dbReference type="AlphaFoldDB" id="A0A1T4PSF9"/>
<protein>
    <submittedName>
        <fullName evidence="3">Cytochrome P450</fullName>
    </submittedName>
</protein>
<dbReference type="Gene3D" id="1.10.630.10">
    <property type="entry name" value="Cytochrome P450"/>
    <property type="match status" value="1"/>
</dbReference>
<evidence type="ECO:0000256" key="2">
    <source>
        <dbReference type="SAM" id="MobiDB-lite"/>
    </source>
</evidence>
<proteinExistence type="inferred from homology"/>
<dbReference type="PRINTS" id="PR00359">
    <property type="entry name" value="BP450"/>
</dbReference>
<dbReference type="InterPro" id="IPR017972">
    <property type="entry name" value="Cyt_P450_CS"/>
</dbReference>
<organism evidence="3 4">
    <name type="scientific">Marinactinospora thermotolerans DSM 45154</name>
    <dbReference type="NCBI Taxonomy" id="1122192"/>
    <lineage>
        <taxon>Bacteria</taxon>
        <taxon>Bacillati</taxon>
        <taxon>Actinomycetota</taxon>
        <taxon>Actinomycetes</taxon>
        <taxon>Streptosporangiales</taxon>
        <taxon>Nocardiopsidaceae</taxon>
        <taxon>Marinactinospora</taxon>
    </lineage>
</organism>
<dbReference type="PANTHER" id="PTHR46696">
    <property type="entry name" value="P450, PUTATIVE (EUROFUNG)-RELATED"/>
    <property type="match status" value="1"/>
</dbReference>
<dbReference type="OrthoDB" id="4133219at2"/>
<dbReference type="RefSeq" id="WP_078761279.1">
    <property type="nucleotide sequence ID" value="NZ_FUWS01000004.1"/>
</dbReference>
<name>A0A1T4PSF9_9ACTN</name>
<dbReference type="STRING" id="1122192.SAMN02745673_01960"/>
<dbReference type="Proteomes" id="UP000190637">
    <property type="component" value="Unassembled WGS sequence"/>
</dbReference>
<evidence type="ECO:0000313" key="3">
    <source>
        <dbReference type="EMBL" id="SJZ94137.1"/>
    </source>
</evidence>
<reference evidence="3 4" key="1">
    <citation type="submission" date="2017-02" db="EMBL/GenBank/DDBJ databases">
        <authorList>
            <person name="Peterson S.W."/>
        </authorList>
    </citation>
    <scope>NUCLEOTIDE SEQUENCE [LARGE SCALE GENOMIC DNA]</scope>
    <source>
        <strain evidence="3 4">DSM 45154</strain>
    </source>
</reference>
<evidence type="ECO:0000256" key="1">
    <source>
        <dbReference type="ARBA" id="ARBA00010617"/>
    </source>
</evidence>
<dbReference type="InterPro" id="IPR036396">
    <property type="entry name" value="Cyt_P450_sf"/>
</dbReference>
<dbReference type="GO" id="GO:0004497">
    <property type="term" value="F:monooxygenase activity"/>
    <property type="evidence" value="ECO:0007669"/>
    <property type="project" value="InterPro"/>
</dbReference>
<comment type="similarity">
    <text evidence="1">Belongs to the cytochrome P450 family.</text>
</comment>
<feature type="region of interest" description="Disordered" evidence="2">
    <location>
        <begin position="393"/>
        <end position="412"/>
    </location>
</feature>
<dbReference type="PANTHER" id="PTHR46696:SF1">
    <property type="entry name" value="CYTOCHROME P450 YJIB-RELATED"/>
    <property type="match status" value="1"/>
</dbReference>
<accession>A0A1T4PSF9</accession>
<dbReference type="GO" id="GO:0020037">
    <property type="term" value="F:heme binding"/>
    <property type="evidence" value="ECO:0007669"/>
    <property type="project" value="InterPro"/>
</dbReference>
<keyword evidence="4" id="KW-1185">Reference proteome</keyword>